<accession>A0ABM8QCD7</accession>
<reference evidence="3 4" key="1">
    <citation type="submission" date="2021-02" db="EMBL/GenBank/DDBJ databases">
        <authorList>
            <person name="Han P."/>
        </authorList>
    </citation>
    <scope>NUCLEOTIDE SEQUENCE [LARGE SCALE GENOMIC DNA]</scope>
    <source>
        <strain evidence="3">Candidatus Nitrospira sp. ZN2</strain>
    </source>
</reference>
<feature type="transmembrane region" description="Helical" evidence="2">
    <location>
        <begin position="16"/>
        <end position="36"/>
    </location>
</feature>
<evidence type="ECO:0008006" key="5">
    <source>
        <dbReference type="Google" id="ProtNLM"/>
    </source>
</evidence>
<dbReference type="Pfam" id="PF13646">
    <property type="entry name" value="HEAT_2"/>
    <property type="match status" value="1"/>
</dbReference>
<dbReference type="InterPro" id="IPR016024">
    <property type="entry name" value="ARM-type_fold"/>
</dbReference>
<keyword evidence="2" id="KW-0812">Transmembrane</keyword>
<dbReference type="InterPro" id="IPR004155">
    <property type="entry name" value="PBS_lyase_HEAT"/>
</dbReference>
<dbReference type="InterPro" id="IPR011989">
    <property type="entry name" value="ARM-like"/>
</dbReference>
<name>A0ABM8QCD7_9BACT</name>
<dbReference type="PANTHER" id="PTHR12697">
    <property type="entry name" value="PBS LYASE HEAT-LIKE PROTEIN"/>
    <property type="match status" value="1"/>
</dbReference>
<dbReference type="Proteomes" id="UP000675880">
    <property type="component" value="Unassembled WGS sequence"/>
</dbReference>
<sequence length="348" mass="36126">MTDTTTSPTLLTAREITLHLTGLVLLLGLLGLWYWLSTGARVVPTLIEMLKDDDPSTRIVAAEQLGQIGPAAKAAIPQLLNQATQDGSQHANTTASAALKWIDLAAARRVMTHFATRLQDRDVQQRRTACAVLGSLGPVAKPAVPALLAATHDADALVRRNALIALAGIGIPPGPIGIALLAGLHDSSSLVRQTAVTQFAFTIPVSEDAAAALTAMLNDPDKGIATLARTALDKPKAGDAAHIESLGMMLGHSTARDYALHQLAQLGPAAREALTPILPLLDDDHPLIRYLAVETLAGMGQGAKPALVSLKQRRDSDPIVQAAMTDAVAALESGIAPSPVPAAGATPP</sequence>
<evidence type="ECO:0000256" key="2">
    <source>
        <dbReference type="SAM" id="Phobius"/>
    </source>
</evidence>
<comment type="function">
    <text evidence="1">Catalyzes the hydroxylation of the N(6)-(4-aminobutyl)-L-lysine intermediate produced by deoxyhypusine synthase/DHPS on a critical lysine of the eukaryotic translation initiation factor 5A/eIF-5A. This is the second step of the post-translational modification of that lysine into an unusual amino acid residue named hypusine. Hypusination is unique to mature eIF-5A factor and is essential for its function.</text>
</comment>
<evidence type="ECO:0000313" key="3">
    <source>
        <dbReference type="EMBL" id="CAE6688704.1"/>
    </source>
</evidence>
<organism evidence="3 4">
    <name type="scientific">Nitrospira defluvii</name>
    <dbReference type="NCBI Taxonomy" id="330214"/>
    <lineage>
        <taxon>Bacteria</taxon>
        <taxon>Pseudomonadati</taxon>
        <taxon>Nitrospirota</taxon>
        <taxon>Nitrospiria</taxon>
        <taxon>Nitrospirales</taxon>
        <taxon>Nitrospiraceae</taxon>
        <taxon>Nitrospira</taxon>
    </lineage>
</organism>
<dbReference type="InterPro" id="IPR021133">
    <property type="entry name" value="HEAT_type_2"/>
</dbReference>
<dbReference type="Gene3D" id="1.25.10.10">
    <property type="entry name" value="Leucine-rich Repeat Variant"/>
    <property type="match status" value="2"/>
</dbReference>
<dbReference type="SUPFAM" id="SSF48371">
    <property type="entry name" value="ARM repeat"/>
    <property type="match status" value="1"/>
</dbReference>
<dbReference type="RefSeq" id="WP_213040052.1">
    <property type="nucleotide sequence ID" value="NZ_CAJNBJ010000001.1"/>
</dbReference>
<keyword evidence="2" id="KW-1133">Transmembrane helix</keyword>
<evidence type="ECO:0000313" key="4">
    <source>
        <dbReference type="Proteomes" id="UP000675880"/>
    </source>
</evidence>
<keyword evidence="2" id="KW-0472">Membrane</keyword>
<protein>
    <recommendedName>
        <fullName evidence="5">HEAT repeat domain-containing protein</fullName>
    </recommendedName>
</protein>
<proteinExistence type="predicted"/>
<dbReference type="PANTHER" id="PTHR12697:SF5">
    <property type="entry name" value="DEOXYHYPUSINE HYDROXYLASE"/>
    <property type="match status" value="1"/>
</dbReference>
<evidence type="ECO:0000256" key="1">
    <source>
        <dbReference type="ARBA" id="ARBA00045876"/>
    </source>
</evidence>
<gene>
    <name evidence="3" type="ORF">NSPZN2_10106</name>
</gene>
<comment type="caution">
    <text evidence="3">The sequence shown here is derived from an EMBL/GenBank/DDBJ whole genome shotgun (WGS) entry which is preliminary data.</text>
</comment>
<dbReference type="SMART" id="SM00567">
    <property type="entry name" value="EZ_HEAT"/>
    <property type="match status" value="5"/>
</dbReference>
<keyword evidence="4" id="KW-1185">Reference proteome</keyword>
<dbReference type="EMBL" id="CAJNBJ010000001">
    <property type="protein sequence ID" value="CAE6688704.1"/>
    <property type="molecule type" value="Genomic_DNA"/>
</dbReference>
<dbReference type="PROSITE" id="PS50077">
    <property type="entry name" value="HEAT_REPEAT"/>
    <property type="match status" value="1"/>
</dbReference>